<dbReference type="PROSITE" id="PS00927">
    <property type="entry name" value="TREHALASE_1"/>
    <property type="match status" value="1"/>
</dbReference>
<dbReference type="PRINTS" id="PR00744">
    <property type="entry name" value="GLHYDRLASE37"/>
</dbReference>
<dbReference type="Gene3D" id="1.50.10.10">
    <property type="match status" value="1"/>
</dbReference>
<dbReference type="InParanoid" id="A0A6J2XX39"/>
<name>A0A6J2XX39_SITOR</name>
<keyword evidence="8" id="KW-0732">Signal</keyword>
<proteinExistence type="inferred from homology"/>
<evidence type="ECO:0000313" key="10">
    <source>
        <dbReference type="RefSeq" id="XP_030755325.1"/>
    </source>
</evidence>
<evidence type="ECO:0000256" key="5">
    <source>
        <dbReference type="ARBA" id="ARBA00022801"/>
    </source>
</evidence>
<evidence type="ECO:0000313" key="9">
    <source>
        <dbReference type="Proteomes" id="UP000504635"/>
    </source>
</evidence>
<dbReference type="InterPro" id="IPR018232">
    <property type="entry name" value="Glyco_hydro_37_CS"/>
</dbReference>
<dbReference type="Pfam" id="PF01204">
    <property type="entry name" value="Trehalase"/>
    <property type="match status" value="1"/>
</dbReference>
<reference evidence="10" key="1">
    <citation type="submission" date="2025-08" db="UniProtKB">
        <authorList>
            <consortium name="RefSeq"/>
        </authorList>
    </citation>
    <scope>IDENTIFICATION</scope>
    <source>
        <tissue evidence="10">Gonads</tissue>
    </source>
</reference>
<dbReference type="Proteomes" id="UP000504635">
    <property type="component" value="Unplaced"/>
</dbReference>
<comment type="catalytic activity">
    <reaction evidence="1 7">
        <text>alpha,alpha-trehalose + H2O = alpha-D-glucose + beta-D-glucose</text>
        <dbReference type="Rhea" id="RHEA:32675"/>
        <dbReference type="ChEBI" id="CHEBI:15377"/>
        <dbReference type="ChEBI" id="CHEBI:15903"/>
        <dbReference type="ChEBI" id="CHEBI:16551"/>
        <dbReference type="ChEBI" id="CHEBI:17925"/>
        <dbReference type="EC" id="3.2.1.28"/>
    </reaction>
</comment>
<evidence type="ECO:0000256" key="4">
    <source>
        <dbReference type="ARBA" id="ARBA00019905"/>
    </source>
</evidence>
<evidence type="ECO:0000256" key="2">
    <source>
        <dbReference type="ARBA" id="ARBA00005615"/>
    </source>
</evidence>
<dbReference type="OrthoDB" id="3542292at2759"/>
<keyword evidence="6 7" id="KW-0326">Glycosidase</keyword>
<dbReference type="RefSeq" id="XP_030755325.1">
    <property type="nucleotide sequence ID" value="XM_030899465.1"/>
</dbReference>
<dbReference type="PANTHER" id="PTHR23403:SF1">
    <property type="entry name" value="TREHALASE"/>
    <property type="match status" value="1"/>
</dbReference>
<gene>
    <name evidence="10" type="primary">LOC115881799</name>
</gene>
<dbReference type="EC" id="3.2.1.28" evidence="3 7"/>
<accession>A0A6J2XX39</accession>
<dbReference type="GeneID" id="115881799"/>
<evidence type="ECO:0000256" key="6">
    <source>
        <dbReference type="ARBA" id="ARBA00023295"/>
    </source>
</evidence>
<dbReference type="AlphaFoldDB" id="A0A6J2XX39"/>
<dbReference type="SUPFAM" id="SSF48208">
    <property type="entry name" value="Six-hairpin glycosidases"/>
    <property type="match status" value="1"/>
</dbReference>
<evidence type="ECO:0000256" key="7">
    <source>
        <dbReference type="RuleBase" id="RU361180"/>
    </source>
</evidence>
<comment type="similarity">
    <text evidence="2 7">Belongs to the glycosyl hydrolase 37 family.</text>
</comment>
<dbReference type="GO" id="GO:0004555">
    <property type="term" value="F:alpha,alpha-trehalase activity"/>
    <property type="evidence" value="ECO:0007669"/>
    <property type="project" value="UniProtKB-EC"/>
</dbReference>
<organism evidence="9 10">
    <name type="scientific">Sitophilus oryzae</name>
    <name type="common">Rice weevil</name>
    <name type="synonym">Curculio oryzae</name>
    <dbReference type="NCBI Taxonomy" id="7048"/>
    <lineage>
        <taxon>Eukaryota</taxon>
        <taxon>Metazoa</taxon>
        <taxon>Ecdysozoa</taxon>
        <taxon>Arthropoda</taxon>
        <taxon>Hexapoda</taxon>
        <taxon>Insecta</taxon>
        <taxon>Pterygota</taxon>
        <taxon>Neoptera</taxon>
        <taxon>Endopterygota</taxon>
        <taxon>Coleoptera</taxon>
        <taxon>Polyphaga</taxon>
        <taxon>Cucujiformia</taxon>
        <taxon>Curculionidae</taxon>
        <taxon>Dryophthorinae</taxon>
        <taxon>Sitophilus</taxon>
    </lineage>
</organism>
<dbReference type="InterPro" id="IPR008928">
    <property type="entry name" value="6-hairpin_glycosidase_sf"/>
</dbReference>
<dbReference type="InterPro" id="IPR012341">
    <property type="entry name" value="6hp_glycosidase-like_sf"/>
</dbReference>
<keyword evidence="5 7" id="KW-0378">Hydrolase</keyword>
<feature type="signal peptide" evidence="8">
    <location>
        <begin position="1"/>
        <end position="19"/>
    </location>
</feature>
<evidence type="ECO:0000256" key="1">
    <source>
        <dbReference type="ARBA" id="ARBA00001576"/>
    </source>
</evidence>
<evidence type="ECO:0000256" key="3">
    <source>
        <dbReference type="ARBA" id="ARBA00012757"/>
    </source>
</evidence>
<keyword evidence="9" id="KW-1185">Reference proteome</keyword>
<dbReference type="PANTHER" id="PTHR23403">
    <property type="entry name" value="TREHALASE"/>
    <property type="match status" value="1"/>
</dbReference>
<dbReference type="InterPro" id="IPR001661">
    <property type="entry name" value="Glyco_hydro_37"/>
</dbReference>
<dbReference type="KEGG" id="soy:115881799"/>
<evidence type="ECO:0000256" key="8">
    <source>
        <dbReference type="SAM" id="SignalP"/>
    </source>
</evidence>
<protein>
    <recommendedName>
        <fullName evidence="4 7">Trehalase</fullName>
        <ecNumber evidence="3 7">3.2.1.28</ecNumber>
    </recommendedName>
    <alternativeName>
        <fullName evidence="7">Alpha-trehalose glucohydrolase</fullName>
    </alternativeName>
</protein>
<sequence>MLQLWAVTVLFHYILSVNSKPASFSARYGCADEAQSCDSEVYCQGRLLDTVQRARIYPDSKTFVDLNQINNEDVTLENFNSLMRETNNTPSKEQIQNFVSKNFENSKEMEEWTPPDFTPSPGLLDKIHDKEMRRFASDLVAIWPTLGRKISKPVFEKPRQYSLIGVPNGIIIPGGRFKEFYYWDTYWIIEGLLLSDMKDTARGMIENLLYMVDKYGFVPNGGRVYYLNRSQPPLLTLMARKYMASTNDNEWLKKNIALLDRELTYWLEKKTITFQKNGVTYEMAHYISESNTPRPESYYEDIVTCSYFATGPEKEHCYQGLKSGAETGWDFSSRWLFDDKGETRTNLTHIDAQRVIPVDLNAFLCKAFLTLSEFYTTLNDVENSIKWNEKSKIWLKSIEDVLYDPIDGIWYDYDPELSKWRKLFYPSNFAPLWAESYNLGLRQEYGRKAAEYFTKLKIDDFRGGIPTSLDDNNEQWDLPNAWPPLQEIVILGLWKTRDRQARRIAKQSAHRWIKANLRGFKQENAMFEKYDAIEVGRYGGGGEYEVQKGFGWTNGVALNLINMFYTGRQNLTNIDDTDDQIYNKDANSKRRKS</sequence>
<feature type="chain" id="PRO_5026983227" description="Trehalase" evidence="8">
    <location>
        <begin position="20"/>
        <end position="593"/>
    </location>
</feature>
<dbReference type="PROSITE" id="PS00928">
    <property type="entry name" value="TREHALASE_2"/>
    <property type="match status" value="1"/>
</dbReference>
<dbReference type="GO" id="GO:0005993">
    <property type="term" value="P:trehalose catabolic process"/>
    <property type="evidence" value="ECO:0007669"/>
    <property type="project" value="TreeGrafter"/>
</dbReference>